<dbReference type="Proteomes" id="UP000763557">
    <property type="component" value="Unassembled WGS sequence"/>
</dbReference>
<reference evidence="1 2" key="1">
    <citation type="submission" date="2020-01" db="EMBL/GenBank/DDBJ databases">
        <title>Kibdelosporangium persica a novel Actinomycetes from a hot desert in Iran.</title>
        <authorList>
            <person name="Safaei N."/>
            <person name="Zaburannyi N."/>
            <person name="Mueller R."/>
            <person name="Wink J."/>
        </authorList>
    </citation>
    <scope>NUCLEOTIDE SEQUENCE [LARGE SCALE GENOMIC DNA]</scope>
    <source>
        <strain evidence="1 2">4NS15</strain>
    </source>
</reference>
<dbReference type="PANTHER" id="PTHR10000:SF8">
    <property type="entry name" value="HAD SUPERFAMILY HYDROLASE-LIKE, TYPE 3"/>
    <property type="match status" value="1"/>
</dbReference>
<keyword evidence="2" id="KW-1185">Reference proteome</keyword>
<evidence type="ECO:0000313" key="1">
    <source>
        <dbReference type="EMBL" id="NRN70098.1"/>
    </source>
</evidence>
<organism evidence="1 2">
    <name type="scientific">Kibdelosporangium persicum</name>
    <dbReference type="NCBI Taxonomy" id="2698649"/>
    <lineage>
        <taxon>Bacteria</taxon>
        <taxon>Bacillati</taxon>
        <taxon>Actinomycetota</taxon>
        <taxon>Actinomycetes</taxon>
        <taxon>Pseudonocardiales</taxon>
        <taxon>Pseudonocardiaceae</taxon>
        <taxon>Kibdelosporangium</taxon>
    </lineage>
</organism>
<dbReference type="NCBIfam" id="TIGR00099">
    <property type="entry name" value="Cof-subfamily"/>
    <property type="match status" value="1"/>
</dbReference>
<name>A0ABX2FFU7_9PSEU</name>
<dbReference type="SFLD" id="SFLDG01140">
    <property type="entry name" value="C2.B:_Phosphomannomutase_and_P"/>
    <property type="match status" value="1"/>
</dbReference>
<dbReference type="InterPro" id="IPR006379">
    <property type="entry name" value="HAD-SF_hydro_IIB"/>
</dbReference>
<dbReference type="InterPro" id="IPR000150">
    <property type="entry name" value="Cof"/>
</dbReference>
<protein>
    <submittedName>
        <fullName evidence="1">Haloacid dehalogenase</fullName>
    </submittedName>
</protein>
<comment type="caution">
    <text evidence="1">The sequence shown here is derived from an EMBL/GenBank/DDBJ whole genome shotgun (WGS) entry which is preliminary data.</text>
</comment>
<evidence type="ECO:0000313" key="2">
    <source>
        <dbReference type="Proteomes" id="UP000763557"/>
    </source>
</evidence>
<accession>A0ABX2FFU7</accession>
<dbReference type="SFLD" id="SFLDS00003">
    <property type="entry name" value="Haloacid_Dehalogenase"/>
    <property type="match status" value="1"/>
</dbReference>
<sequence>MDRVEKPLLIASDVDGTLLDVAERITRRTQDVLGRVIASGTPFLLVSGRPPRWIPPVAEQAGLKGYAVCANGAVLYDIAADRVISAHTLDPILLNDVARVLDETLPGMALAAERYSPNGSLESFVGERDYINPWGDAEKLSKPRAEVLGHPAVKLLVRHPDMTSEQMAAAAVPLLKDVVSMTFSTSRGLLEIAQKDVTKATGLAEAAELFDIAQADVVAFGDMPNDIPMLSWAGHGVAMSNAHPEVLAVADEVTAANSEDGVAQVLERWF</sequence>
<gene>
    <name evidence="1" type="ORF">GC106_73630</name>
</gene>
<dbReference type="CDD" id="cd07516">
    <property type="entry name" value="HAD_Pase"/>
    <property type="match status" value="1"/>
</dbReference>
<dbReference type="EMBL" id="JAAATY010000034">
    <property type="protein sequence ID" value="NRN70098.1"/>
    <property type="molecule type" value="Genomic_DNA"/>
</dbReference>
<dbReference type="PANTHER" id="PTHR10000">
    <property type="entry name" value="PHOSPHOSERINE PHOSPHATASE"/>
    <property type="match status" value="1"/>
</dbReference>
<proteinExistence type="predicted"/>
<dbReference type="NCBIfam" id="TIGR01484">
    <property type="entry name" value="HAD-SF-IIB"/>
    <property type="match status" value="1"/>
</dbReference>
<dbReference type="Pfam" id="PF08282">
    <property type="entry name" value="Hydrolase_3"/>
    <property type="match status" value="1"/>
</dbReference>